<keyword evidence="4 14" id="KW-0235">DNA replication</keyword>
<gene>
    <name evidence="14 18" type="primary">dnaJ</name>
    <name evidence="18" type="ORF">IAB67_01495</name>
</gene>
<dbReference type="InterPro" id="IPR036410">
    <property type="entry name" value="HSP_DnaJ_Cys-rich_dom_sf"/>
</dbReference>
<dbReference type="GO" id="GO:0005737">
    <property type="term" value="C:cytoplasm"/>
    <property type="evidence" value="ECO:0007669"/>
    <property type="project" value="UniProtKB-SubCell"/>
</dbReference>
<feature type="repeat" description="CXXCXGXG motif" evidence="14">
    <location>
        <begin position="173"/>
        <end position="180"/>
    </location>
</feature>
<comment type="subcellular location">
    <subcellularLocation>
        <location evidence="1 14">Cytoplasm</location>
    </subcellularLocation>
</comment>
<dbReference type="InterPro" id="IPR012724">
    <property type="entry name" value="DnaJ"/>
</dbReference>
<dbReference type="GO" id="GO:0009408">
    <property type="term" value="P:response to heat"/>
    <property type="evidence" value="ECO:0007669"/>
    <property type="project" value="InterPro"/>
</dbReference>
<dbReference type="GO" id="GO:0042026">
    <property type="term" value="P:protein refolding"/>
    <property type="evidence" value="ECO:0007669"/>
    <property type="project" value="TreeGrafter"/>
</dbReference>
<evidence type="ECO:0000259" key="16">
    <source>
        <dbReference type="PROSITE" id="PS50076"/>
    </source>
</evidence>
<evidence type="ECO:0000256" key="1">
    <source>
        <dbReference type="ARBA" id="ARBA00004496"/>
    </source>
</evidence>
<dbReference type="InterPro" id="IPR036869">
    <property type="entry name" value="J_dom_sf"/>
</dbReference>
<dbReference type="SUPFAM" id="SSF46565">
    <property type="entry name" value="Chaperone J-domain"/>
    <property type="match status" value="1"/>
</dbReference>
<feature type="domain" description="CR-type" evidence="17">
    <location>
        <begin position="143"/>
        <end position="225"/>
    </location>
</feature>
<dbReference type="InterPro" id="IPR001305">
    <property type="entry name" value="HSP_DnaJ_Cys-rich_dom"/>
</dbReference>
<dbReference type="FunFam" id="2.10.230.10:FF:000002">
    <property type="entry name" value="Molecular chaperone DnaJ"/>
    <property type="match status" value="1"/>
</dbReference>
<dbReference type="InterPro" id="IPR008971">
    <property type="entry name" value="HSP40/DnaJ_pept-bd"/>
</dbReference>
<dbReference type="HAMAP" id="MF_01152">
    <property type="entry name" value="DnaJ"/>
    <property type="match status" value="1"/>
</dbReference>
<evidence type="ECO:0000256" key="11">
    <source>
        <dbReference type="ARBA" id="ARBA00053423"/>
    </source>
</evidence>
<feature type="binding site" evidence="14">
    <location>
        <position position="159"/>
    </location>
    <ligand>
        <name>Zn(2+)</name>
        <dbReference type="ChEBI" id="CHEBI:29105"/>
        <label>1</label>
    </ligand>
</feature>
<feature type="binding site" evidence="14">
    <location>
        <position position="176"/>
    </location>
    <ligand>
        <name>Zn(2+)</name>
        <dbReference type="ChEBI" id="CHEBI:29105"/>
        <label>2</label>
    </ligand>
</feature>
<evidence type="ECO:0000256" key="8">
    <source>
        <dbReference type="ARBA" id="ARBA00022833"/>
    </source>
</evidence>
<comment type="function">
    <text evidence="11 14">Participates actively in the response to hyperosmotic and heat shock by preventing the aggregation of stress-denatured proteins and by disaggregating proteins, also in an autonomous, DnaK-independent fashion. Unfolded proteins bind initially to DnaJ; upon interaction with the DnaJ-bound protein, DnaK hydrolyzes its bound ATP, resulting in the formation of a stable complex. GrpE releases ADP from DnaK; ATP binding to DnaK triggers the release of the substrate protein, thus completing the reaction cycle. Several rounds of ATP-dependent interactions between DnaJ, DnaK and GrpE are required for fully efficient folding. Also involved, together with DnaK and GrpE, in the DNA replication of plasmids through activation of initiation proteins.</text>
</comment>
<evidence type="ECO:0000256" key="10">
    <source>
        <dbReference type="ARBA" id="ARBA00023186"/>
    </source>
</evidence>
<protein>
    <recommendedName>
        <fullName evidence="13 14">Chaperone protein DnaJ</fullName>
    </recommendedName>
</protein>
<keyword evidence="8 14" id="KW-0862">Zinc</keyword>
<dbReference type="GO" id="GO:0005524">
    <property type="term" value="F:ATP binding"/>
    <property type="evidence" value="ECO:0007669"/>
    <property type="project" value="InterPro"/>
</dbReference>
<evidence type="ECO:0000256" key="7">
    <source>
        <dbReference type="ARBA" id="ARBA00022771"/>
    </source>
</evidence>
<evidence type="ECO:0000256" key="2">
    <source>
        <dbReference type="ARBA" id="ARBA00011738"/>
    </source>
</evidence>
<feature type="binding site" evidence="14">
    <location>
        <position position="173"/>
    </location>
    <ligand>
        <name>Zn(2+)</name>
        <dbReference type="ChEBI" id="CHEBI:29105"/>
        <label>2</label>
    </ligand>
</feature>
<dbReference type="Proteomes" id="UP000824073">
    <property type="component" value="Unassembled WGS sequence"/>
</dbReference>
<feature type="binding site" evidence="14">
    <location>
        <position position="216"/>
    </location>
    <ligand>
        <name>Zn(2+)</name>
        <dbReference type="ChEBI" id="CHEBI:29105"/>
        <label>1</label>
    </ligand>
</feature>
<sequence>MPEQKRDLYEVLEISKGASDDEIKKAYRKLAKKYHPDLNPGDKEAEQKMKEVNAAYEILSDKEKKARYDQFGFAGIDPNYAPGGGAGGYGGYGGFEDFDLGNIFDSFFGGAFSGQSTRRSTGPQRGENIRVNLTLSFEEAVFGCEKSVSVTRSEKCSDCGGTGAQAGTSAETCPVCHGTGQVKTTQRTPFGVFSSASPCSNCHGTGKVIKNPCHTCGGTGRVRKTRTIRVKVPAGIDEGQTISLRGEGHGGLNGGPSGDLYVTVSVRPHKLFKRNGQDILLEMPISFVQAALGATLTVPTIDGKVQYELPEGTQTGTVFRLKGSGVPNPSGRGRGDQYVKVNIEIPRNLSSEQKEILRNFDSAVGESQYQEQKGFFAKLKDLFNK</sequence>
<dbReference type="InterPro" id="IPR001623">
    <property type="entry name" value="DnaJ_domain"/>
</dbReference>
<keyword evidence="5 14" id="KW-0479">Metal-binding</keyword>
<evidence type="ECO:0000256" key="14">
    <source>
        <dbReference type="HAMAP-Rule" id="MF_01152"/>
    </source>
</evidence>
<dbReference type="PANTHER" id="PTHR43096:SF52">
    <property type="entry name" value="DNAJ HOMOLOG 1, MITOCHONDRIAL-RELATED"/>
    <property type="match status" value="1"/>
</dbReference>
<evidence type="ECO:0000256" key="5">
    <source>
        <dbReference type="ARBA" id="ARBA00022723"/>
    </source>
</evidence>
<dbReference type="CDD" id="cd10719">
    <property type="entry name" value="DnaJ_zf"/>
    <property type="match status" value="1"/>
</dbReference>
<keyword evidence="9 14" id="KW-0346">Stress response</keyword>
<proteinExistence type="inferred from homology"/>
<dbReference type="GO" id="GO:0031072">
    <property type="term" value="F:heat shock protein binding"/>
    <property type="evidence" value="ECO:0007669"/>
    <property type="project" value="InterPro"/>
</dbReference>
<feature type="binding site" evidence="14">
    <location>
        <position position="156"/>
    </location>
    <ligand>
        <name>Zn(2+)</name>
        <dbReference type="ChEBI" id="CHEBI:29105"/>
        <label>1</label>
    </ligand>
</feature>
<evidence type="ECO:0000256" key="4">
    <source>
        <dbReference type="ARBA" id="ARBA00022705"/>
    </source>
</evidence>
<comment type="similarity">
    <text evidence="12 14">Belongs to the DnaJ family.</text>
</comment>
<evidence type="ECO:0000259" key="17">
    <source>
        <dbReference type="PROSITE" id="PS51188"/>
    </source>
</evidence>
<keyword evidence="6 14" id="KW-0677">Repeat</keyword>
<feature type="repeat" description="CXXCXGXG motif" evidence="14">
    <location>
        <begin position="213"/>
        <end position="220"/>
    </location>
</feature>
<accession>A0A9D1ISW1</accession>
<dbReference type="PROSITE" id="PS51188">
    <property type="entry name" value="ZF_CR"/>
    <property type="match status" value="1"/>
</dbReference>
<evidence type="ECO:0000256" key="15">
    <source>
        <dbReference type="PROSITE-ProRule" id="PRU00546"/>
    </source>
</evidence>
<dbReference type="PRINTS" id="PR00625">
    <property type="entry name" value="JDOMAIN"/>
</dbReference>
<dbReference type="SMART" id="SM00271">
    <property type="entry name" value="DnaJ"/>
    <property type="match status" value="1"/>
</dbReference>
<evidence type="ECO:0000256" key="12">
    <source>
        <dbReference type="ARBA" id="ARBA00061004"/>
    </source>
</evidence>
<dbReference type="NCBIfam" id="NF008035">
    <property type="entry name" value="PRK10767.1"/>
    <property type="match status" value="1"/>
</dbReference>
<feature type="binding site" evidence="14">
    <location>
        <position position="199"/>
    </location>
    <ligand>
        <name>Zn(2+)</name>
        <dbReference type="ChEBI" id="CHEBI:29105"/>
        <label>2</label>
    </ligand>
</feature>
<dbReference type="Gene3D" id="2.10.230.10">
    <property type="entry name" value="Heat shock protein DnaJ, cysteine-rich domain"/>
    <property type="match status" value="1"/>
</dbReference>
<feature type="zinc finger region" description="CR-type" evidence="15">
    <location>
        <begin position="143"/>
        <end position="225"/>
    </location>
</feature>
<comment type="subunit">
    <text evidence="2 14">Homodimer.</text>
</comment>
<dbReference type="GO" id="GO:0006260">
    <property type="term" value="P:DNA replication"/>
    <property type="evidence" value="ECO:0007669"/>
    <property type="project" value="UniProtKB-KW"/>
</dbReference>
<dbReference type="SUPFAM" id="SSF49493">
    <property type="entry name" value="HSP40/DnaJ peptide-binding domain"/>
    <property type="match status" value="2"/>
</dbReference>
<keyword evidence="10 14" id="KW-0143">Chaperone</keyword>
<comment type="domain">
    <text evidence="14">The J domain is necessary and sufficient to stimulate DnaK ATPase activity. Zinc center 1 plays an important role in the autonomous, DnaK-independent chaperone activity of DnaJ. Zinc center 2 is essential for interaction with DnaK and for DnaJ activity.</text>
</comment>
<dbReference type="FunFam" id="1.10.287.110:FF:000034">
    <property type="entry name" value="Chaperone protein DnaJ"/>
    <property type="match status" value="1"/>
</dbReference>
<dbReference type="Gene3D" id="2.60.260.20">
    <property type="entry name" value="Urease metallochaperone UreE, N-terminal domain"/>
    <property type="match status" value="2"/>
</dbReference>
<reference evidence="18" key="2">
    <citation type="journal article" date="2021" name="PeerJ">
        <title>Extensive microbial diversity within the chicken gut microbiome revealed by metagenomics and culture.</title>
        <authorList>
            <person name="Gilroy R."/>
            <person name="Ravi A."/>
            <person name="Getino M."/>
            <person name="Pursley I."/>
            <person name="Horton D.L."/>
            <person name="Alikhan N.F."/>
            <person name="Baker D."/>
            <person name="Gharbi K."/>
            <person name="Hall N."/>
            <person name="Watson M."/>
            <person name="Adriaenssens E.M."/>
            <person name="Foster-Nyarko E."/>
            <person name="Jarju S."/>
            <person name="Secka A."/>
            <person name="Antonio M."/>
            <person name="Oren A."/>
            <person name="Chaudhuri R.R."/>
            <person name="La Ragione R."/>
            <person name="Hildebrand F."/>
            <person name="Pallen M.J."/>
        </authorList>
    </citation>
    <scope>NUCLEOTIDE SEQUENCE</scope>
    <source>
        <strain evidence="18">CHK191-8634</strain>
    </source>
</reference>
<feature type="binding site" evidence="14">
    <location>
        <position position="202"/>
    </location>
    <ligand>
        <name>Zn(2+)</name>
        <dbReference type="ChEBI" id="CHEBI:29105"/>
        <label>2</label>
    </ligand>
</feature>
<feature type="repeat" description="CXXCXGXG motif" evidence="14">
    <location>
        <begin position="199"/>
        <end position="206"/>
    </location>
</feature>
<evidence type="ECO:0000313" key="19">
    <source>
        <dbReference type="Proteomes" id="UP000824073"/>
    </source>
</evidence>
<dbReference type="Pfam" id="PF00226">
    <property type="entry name" value="DnaJ"/>
    <property type="match status" value="1"/>
</dbReference>
<dbReference type="NCBIfam" id="TIGR02349">
    <property type="entry name" value="DnaJ_bact"/>
    <property type="match status" value="1"/>
</dbReference>
<organism evidence="18 19">
    <name type="scientific">Candidatus Ventrousia excrementavium</name>
    <dbReference type="NCBI Taxonomy" id="2840961"/>
    <lineage>
        <taxon>Bacteria</taxon>
        <taxon>Bacillati</taxon>
        <taxon>Bacillota</taxon>
        <taxon>Clostridia</taxon>
        <taxon>Eubacteriales</taxon>
        <taxon>Clostridiaceae</taxon>
        <taxon>Clostridiaceae incertae sedis</taxon>
        <taxon>Candidatus Ventrousia</taxon>
    </lineage>
</organism>
<feature type="binding site" evidence="14">
    <location>
        <position position="213"/>
    </location>
    <ligand>
        <name>Zn(2+)</name>
        <dbReference type="ChEBI" id="CHEBI:29105"/>
        <label>1</label>
    </ligand>
</feature>
<dbReference type="Gene3D" id="1.10.287.110">
    <property type="entry name" value="DnaJ domain"/>
    <property type="match status" value="1"/>
</dbReference>
<keyword evidence="3 14" id="KW-0963">Cytoplasm</keyword>
<feature type="repeat" description="CXXCXGXG motif" evidence="14">
    <location>
        <begin position="156"/>
        <end position="163"/>
    </location>
</feature>
<dbReference type="GO" id="GO:0008270">
    <property type="term" value="F:zinc ion binding"/>
    <property type="evidence" value="ECO:0007669"/>
    <property type="project" value="UniProtKB-UniRule"/>
</dbReference>
<evidence type="ECO:0000256" key="3">
    <source>
        <dbReference type="ARBA" id="ARBA00022490"/>
    </source>
</evidence>
<dbReference type="InterPro" id="IPR002939">
    <property type="entry name" value="DnaJ_C"/>
</dbReference>
<evidence type="ECO:0000256" key="13">
    <source>
        <dbReference type="ARBA" id="ARBA00067609"/>
    </source>
</evidence>
<comment type="caution">
    <text evidence="18">The sequence shown here is derived from an EMBL/GenBank/DDBJ whole genome shotgun (WGS) entry which is preliminary data.</text>
</comment>
<dbReference type="EMBL" id="DVMR01000015">
    <property type="protein sequence ID" value="HIU42953.1"/>
    <property type="molecule type" value="Genomic_DNA"/>
</dbReference>
<keyword evidence="7 14" id="KW-0863">Zinc-finger</keyword>
<name>A0A9D1ISW1_9CLOT</name>
<evidence type="ECO:0000256" key="6">
    <source>
        <dbReference type="ARBA" id="ARBA00022737"/>
    </source>
</evidence>
<dbReference type="SUPFAM" id="SSF57938">
    <property type="entry name" value="DnaJ/Hsp40 cysteine-rich domain"/>
    <property type="match status" value="1"/>
</dbReference>
<dbReference type="PANTHER" id="PTHR43096">
    <property type="entry name" value="DNAJ HOMOLOG 1, MITOCHONDRIAL-RELATED"/>
    <property type="match status" value="1"/>
</dbReference>
<dbReference type="AlphaFoldDB" id="A0A9D1ISW1"/>
<reference evidence="18" key="1">
    <citation type="submission" date="2020-10" db="EMBL/GenBank/DDBJ databases">
        <authorList>
            <person name="Gilroy R."/>
        </authorList>
    </citation>
    <scope>NUCLEOTIDE SEQUENCE</scope>
    <source>
        <strain evidence="18">CHK191-8634</strain>
    </source>
</reference>
<evidence type="ECO:0000313" key="18">
    <source>
        <dbReference type="EMBL" id="HIU42953.1"/>
    </source>
</evidence>
<dbReference type="CDD" id="cd10747">
    <property type="entry name" value="DnaJ_C"/>
    <property type="match status" value="1"/>
</dbReference>
<comment type="cofactor">
    <cofactor evidence="14">
        <name>Zn(2+)</name>
        <dbReference type="ChEBI" id="CHEBI:29105"/>
    </cofactor>
    <text evidence="14">Binds 2 Zn(2+) ions per monomer.</text>
</comment>
<dbReference type="Pfam" id="PF00684">
    <property type="entry name" value="DnaJ_CXXCXGXG"/>
    <property type="match status" value="1"/>
</dbReference>
<dbReference type="Pfam" id="PF01556">
    <property type="entry name" value="DnaJ_C"/>
    <property type="match status" value="1"/>
</dbReference>
<dbReference type="CDD" id="cd06257">
    <property type="entry name" value="DnaJ"/>
    <property type="match status" value="1"/>
</dbReference>
<dbReference type="GO" id="GO:0051082">
    <property type="term" value="F:unfolded protein binding"/>
    <property type="evidence" value="ECO:0007669"/>
    <property type="project" value="UniProtKB-UniRule"/>
</dbReference>
<feature type="domain" description="J" evidence="16">
    <location>
        <begin position="7"/>
        <end position="72"/>
    </location>
</feature>
<dbReference type="PROSITE" id="PS50076">
    <property type="entry name" value="DNAJ_2"/>
    <property type="match status" value="1"/>
</dbReference>
<evidence type="ECO:0000256" key="9">
    <source>
        <dbReference type="ARBA" id="ARBA00023016"/>
    </source>
</evidence>
<dbReference type="FunFam" id="2.60.260.20:FF:000004">
    <property type="entry name" value="Molecular chaperone DnaJ"/>
    <property type="match status" value="1"/>
</dbReference>